<dbReference type="EMBL" id="CP075864">
    <property type="protein sequence ID" value="QYS94321.1"/>
    <property type="molecule type" value="Genomic_DNA"/>
</dbReference>
<evidence type="ECO:0000256" key="1">
    <source>
        <dbReference type="SAM" id="MobiDB-lite"/>
    </source>
</evidence>
<feature type="region of interest" description="Disordered" evidence="1">
    <location>
        <begin position="79"/>
        <end position="100"/>
    </location>
</feature>
<accession>A0A8G0PAQ1</accession>
<sequence>MQLHLFPNGKISIYTTDARVDAYRRRINGNIYLALFAVYGSEMPHMLLYHPQNFTVDHWLGLDASGAARASERFFRSAPPTSKEALMQDESYQDEVARAK</sequence>
<evidence type="ECO:0000313" key="2">
    <source>
        <dbReference type="EMBL" id="QYS94321.1"/>
    </source>
</evidence>
<evidence type="ECO:0000313" key="3">
    <source>
        <dbReference type="Proteomes" id="UP000826661"/>
    </source>
</evidence>
<dbReference type="AlphaFoldDB" id="A0A8G0PAQ1"/>
<gene>
    <name evidence="2" type="ORF">H0G86_001658</name>
</gene>
<reference evidence="2 3" key="1">
    <citation type="journal article" date="2021" name="BMC Genomics">
        <title>Telomere-to-telomere genome assembly of asparaginase-producing Trichoderma simmonsii.</title>
        <authorList>
            <person name="Chung D."/>
            <person name="Kwon Y.M."/>
            <person name="Yang Y."/>
        </authorList>
    </citation>
    <scope>NUCLEOTIDE SEQUENCE [LARGE SCALE GENOMIC DNA]</scope>
    <source>
        <strain evidence="2 3">GH-Sj1</strain>
    </source>
</reference>
<keyword evidence="3" id="KW-1185">Reference proteome</keyword>
<proteinExistence type="predicted"/>
<name>A0A8G0PAQ1_9HYPO</name>
<protein>
    <submittedName>
        <fullName evidence="2">Uncharacterized protein</fullName>
    </submittedName>
</protein>
<organism evidence="2 3">
    <name type="scientific">Trichoderma simmonsii</name>
    <dbReference type="NCBI Taxonomy" id="1491479"/>
    <lineage>
        <taxon>Eukaryota</taxon>
        <taxon>Fungi</taxon>
        <taxon>Dikarya</taxon>
        <taxon>Ascomycota</taxon>
        <taxon>Pezizomycotina</taxon>
        <taxon>Sordariomycetes</taxon>
        <taxon>Hypocreomycetidae</taxon>
        <taxon>Hypocreales</taxon>
        <taxon>Hypocreaceae</taxon>
        <taxon>Trichoderma</taxon>
    </lineage>
</organism>
<dbReference type="Proteomes" id="UP000826661">
    <property type="component" value="Chromosome I"/>
</dbReference>